<dbReference type="InterPro" id="IPR018247">
    <property type="entry name" value="EF_Hand_1_Ca_BS"/>
</dbReference>
<dbReference type="AlphaFoldDB" id="A0A5J5B553"/>
<keyword evidence="3" id="KW-0106">Calcium</keyword>
<evidence type="ECO:0000256" key="1">
    <source>
        <dbReference type="ARBA" id="ARBA00022723"/>
    </source>
</evidence>
<evidence type="ECO:0000256" key="2">
    <source>
        <dbReference type="ARBA" id="ARBA00022737"/>
    </source>
</evidence>
<dbReference type="Gene3D" id="1.10.238.10">
    <property type="entry name" value="EF-hand"/>
    <property type="match status" value="2"/>
</dbReference>
<organism evidence="5 6">
    <name type="scientific">Nyssa sinensis</name>
    <dbReference type="NCBI Taxonomy" id="561372"/>
    <lineage>
        <taxon>Eukaryota</taxon>
        <taxon>Viridiplantae</taxon>
        <taxon>Streptophyta</taxon>
        <taxon>Embryophyta</taxon>
        <taxon>Tracheophyta</taxon>
        <taxon>Spermatophyta</taxon>
        <taxon>Magnoliopsida</taxon>
        <taxon>eudicotyledons</taxon>
        <taxon>Gunneridae</taxon>
        <taxon>Pentapetalae</taxon>
        <taxon>asterids</taxon>
        <taxon>Cornales</taxon>
        <taxon>Nyssaceae</taxon>
        <taxon>Nyssa</taxon>
    </lineage>
</organism>
<feature type="domain" description="EF-hand" evidence="4">
    <location>
        <begin position="156"/>
        <end position="187"/>
    </location>
</feature>
<sequence>MVISPPIVSKGIPGLTLTLNDTQLKNIFKQHDTNKDGQLDKKELKEAFRHLGALIPAYRAGRALCHADYNGDGYISEQELGDLVNYALKLEQPASPKSLHLHNMFFMDFKSVELRLDEDQLRKIFKKHDKDRDDRLSREELKEAFKELGACIPEYRARQAHKLADTNGDGFVSNEEMSKLVEYAFKLGYTIS</sequence>
<dbReference type="Proteomes" id="UP000325577">
    <property type="component" value="Linkage Group LG15"/>
</dbReference>
<feature type="domain" description="EF-hand" evidence="4">
    <location>
        <begin position="19"/>
        <end position="54"/>
    </location>
</feature>
<dbReference type="InterPro" id="IPR039647">
    <property type="entry name" value="EF_hand_pair_protein_CML-like"/>
</dbReference>
<evidence type="ECO:0000313" key="5">
    <source>
        <dbReference type="EMBL" id="KAA8537740.1"/>
    </source>
</evidence>
<reference evidence="5 6" key="1">
    <citation type="submission" date="2019-09" db="EMBL/GenBank/DDBJ databases">
        <title>A chromosome-level genome assembly of the Chinese tupelo Nyssa sinensis.</title>
        <authorList>
            <person name="Yang X."/>
            <person name="Kang M."/>
            <person name="Yang Y."/>
            <person name="Xiong H."/>
            <person name="Wang M."/>
            <person name="Zhang Z."/>
            <person name="Wang Z."/>
            <person name="Wu H."/>
            <person name="Ma T."/>
            <person name="Liu J."/>
            <person name="Xi Z."/>
        </authorList>
    </citation>
    <scope>NUCLEOTIDE SEQUENCE [LARGE SCALE GENOMIC DNA]</scope>
    <source>
        <strain evidence="5">J267</strain>
        <tissue evidence="5">Leaf</tissue>
    </source>
</reference>
<dbReference type="Pfam" id="PF13202">
    <property type="entry name" value="EF-hand_5"/>
    <property type="match status" value="1"/>
</dbReference>
<name>A0A5J5B553_9ASTE</name>
<dbReference type="InterPro" id="IPR011992">
    <property type="entry name" value="EF-hand-dom_pair"/>
</dbReference>
<dbReference type="EMBL" id="CM018038">
    <property type="protein sequence ID" value="KAA8537740.1"/>
    <property type="molecule type" value="Genomic_DNA"/>
</dbReference>
<protein>
    <recommendedName>
        <fullName evidence="4">EF-hand domain-containing protein</fullName>
    </recommendedName>
</protein>
<dbReference type="PANTHER" id="PTHR10891">
    <property type="entry name" value="EF-HAND CALCIUM-BINDING DOMAIN CONTAINING PROTEIN"/>
    <property type="match status" value="1"/>
</dbReference>
<dbReference type="PROSITE" id="PS50222">
    <property type="entry name" value="EF_HAND_2"/>
    <property type="match status" value="3"/>
</dbReference>
<dbReference type="OrthoDB" id="26525at2759"/>
<dbReference type="SMART" id="SM00054">
    <property type="entry name" value="EFh"/>
    <property type="match status" value="4"/>
</dbReference>
<keyword evidence="6" id="KW-1185">Reference proteome</keyword>
<dbReference type="SUPFAM" id="SSF47473">
    <property type="entry name" value="EF-hand"/>
    <property type="match status" value="1"/>
</dbReference>
<dbReference type="CDD" id="cd00051">
    <property type="entry name" value="EFh"/>
    <property type="match status" value="2"/>
</dbReference>
<accession>A0A5J5B553</accession>
<feature type="domain" description="EF-hand" evidence="4">
    <location>
        <begin position="116"/>
        <end position="151"/>
    </location>
</feature>
<evidence type="ECO:0000259" key="4">
    <source>
        <dbReference type="PROSITE" id="PS50222"/>
    </source>
</evidence>
<proteinExistence type="predicted"/>
<gene>
    <name evidence="5" type="ORF">F0562_027270</name>
</gene>
<dbReference type="Pfam" id="PF13405">
    <property type="entry name" value="EF-hand_6"/>
    <property type="match status" value="1"/>
</dbReference>
<evidence type="ECO:0000313" key="6">
    <source>
        <dbReference type="Proteomes" id="UP000325577"/>
    </source>
</evidence>
<dbReference type="Pfam" id="PF13499">
    <property type="entry name" value="EF-hand_7"/>
    <property type="match status" value="1"/>
</dbReference>
<dbReference type="InterPro" id="IPR002048">
    <property type="entry name" value="EF_hand_dom"/>
</dbReference>
<evidence type="ECO:0000256" key="3">
    <source>
        <dbReference type="ARBA" id="ARBA00022837"/>
    </source>
</evidence>
<dbReference type="PROSITE" id="PS00018">
    <property type="entry name" value="EF_HAND_1"/>
    <property type="match status" value="4"/>
</dbReference>
<keyword evidence="2" id="KW-0677">Repeat</keyword>
<dbReference type="GO" id="GO:0005509">
    <property type="term" value="F:calcium ion binding"/>
    <property type="evidence" value="ECO:0007669"/>
    <property type="project" value="InterPro"/>
</dbReference>
<keyword evidence="1" id="KW-0479">Metal-binding</keyword>